<keyword evidence="2" id="KW-1185">Reference proteome</keyword>
<reference evidence="1 2" key="2">
    <citation type="submission" date="2018-11" db="EMBL/GenBank/DDBJ databases">
        <authorList>
            <consortium name="Pathogen Informatics"/>
        </authorList>
    </citation>
    <scope>NUCLEOTIDE SEQUENCE [LARGE SCALE GENOMIC DNA]</scope>
</reference>
<dbReference type="AlphaFoldDB" id="A0A0R3TBM9"/>
<dbReference type="EMBL" id="UZAE01003164">
    <property type="protein sequence ID" value="VDO00326.1"/>
    <property type="molecule type" value="Genomic_DNA"/>
</dbReference>
<protein>
    <submittedName>
        <fullName evidence="3">PPP1R35_C domain-containing protein</fullName>
    </submittedName>
</protein>
<organism evidence="3">
    <name type="scientific">Rodentolepis nana</name>
    <name type="common">Dwarf tapeworm</name>
    <name type="synonym">Hymenolepis nana</name>
    <dbReference type="NCBI Taxonomy" id="102285"/>
    <lineage>
        <taxon>Eukaryota</taxon>
        <taxon>Metazoa</taxon>
        <taxon>Spiralia</taxon>
        <taxon>Lophotrochozoa</taxon>
        <taxon>Platyhelminthes</taxon>
        <taxon>Cestoda</taxon>
        <taxon>Eucestoda</taxon>
        <taxon>Cyclophyllidea</taxon>
        <taxon>Hymenolepididae</taxon>
        <taxon>Rodentolepis</taxon>
    </lineage>
</organism>
<gene>
    <name evidence="1" type="ORF">HNAJ_LOCUS4466</name>
</gene>
<evidence type="ECO:0000313" key="2">
    <source>
        <dbReference type="Proteomes" id="UP000278807"/>
    </source>
</evidence>
<dbReference type="WBParaSite" id="HNAJ_0000446801-mRNA-1">
    <property type="protein sequence ID" value="HNAJ_0000446801-mRNA-1"/>
    <property type="gene ID" value="HNAJ_0000446801"/>
</dbReference>
<proteinExistence type="predicted"/>
<dbReference type="Proteomes" id="UP000278807">
    <property type="component" value="Unassembled WGS sequence"/>
</dbReference>
<dbReference type="OrthoDB" id="10371294at2759"/>
<evidence type="ECO:0000313" key="1">
    <source>
        <dbReference type="EMBL" id="VDO00326.1"/>
    </source>
</evidence>
<reference evidence="3" key="1">
    <citation type="submission" date="2017-02" db="UniProtKB">
        <authorList>
            <consortium name="WormBaseParasite"/>
        </authorList>
    </citation>
    <scope>IDENTIFICATION</scope>
</reference>
<accession>A0A0R3TBM9</accession>
<evidence type="ECO:0000313" key="3">
    <source>
        <dbReference type="WBParaSite" id="HNAJ_0000446801-mRNA-1"/>
    </source>
</evidence>
<sequence length="285" mass="32736">MFKGIRLKRKPSALSLERKRCSPKCRLFQRTEPHFVEIPPIDQIKRNAMKLKNFCKSDLRIVDILPNLNSTSTAGTQTCVSTASEAIQTVNSIENSLNSEDTKGDNNLKLRGPKVKDLVHTLEAELGNMHLFPKLRHNSDCTVNEEVEIEPRVTRKGYSLDEDLQTATEKLIKELERLHSQGKYPTMEKSSNIEEGFAGDQTNNCCVKPNQEKAYYKRLPKRAHSERCATFYYYTNNDNSTGSEEYDWLEEIRKVANDKTLTPQQREKELDQIADLLIRQRNGLS</sequence>
<name>A0A0R3TBM9_RODNA</name>